<evidence type="ECO:0000313" key="2">
    <source>
        <dbReference type="Proteomes" id="UP000184432"/>
    </source>
</evidence>
<name>A0A1M6FGB4_9FLAO</name>
<dbReference type="NCBIfam" id="NF038153">
    <property type="entry name" value="lant_leader_L1a"/>
    <property type="match status" value="1"/>
</dbReference>
<dbReference type="EMBL" id="FQYP01000004">
    <property type="protein sequence ID" value="SHI96750.1"/>
    <property type="molecule type" value="Genomic_DNA"/>
</dbReference>
<dbReference type="AlphaFoldDB" id="A0A1M6FGB4"/>
<keyword evidence="2" id="KW-1185">Reference proteome</keyword>
<accession>A0A1M6FGB4</accession>
<dbReference type="Proteomes" id="UP000184432">
    <property type="component" value="Unassembled WGS sequence"/>
</dbReference>
<sequence length="68" mass="7553">MKKVKGKKLELKKLSVAKLSESNMYNLKGGKKSREPNCKGGDDIIFNSMADRCETRRADCTSPTVIGF</sequence>
<reference evidence="2" key="1">
    <citation type="submission" date="2016-11" db="EMBL/GenBank/DDBJ databases">
        <authorList>
            <person name="Varghese N."/>
            <person name="Submissions S."/>
        </authorList>
    </citation>
    <scope>NUCLEOTIDE SEQUENCE [LARGE SCALE GENOMIC DNA]</scope>
    <source>
        <strain evidence="2">DSM 22623</strain>
    </source>
</reference>
<organism evidence="1 2">
    <name type="scientific">Aquimarina spongiae</name>
    <dbReference type="NCBI Taxonomy" id="570521"/>
    <lineage>
        <taxon>Bacteria</taxon>
        <taxon>Pseudomonadati</taxon>
        <taxon>Bacteroidota</taxon>
        <taxon>Flavobacteriia</taxon>
        <taxon>Flavobacteriales</taxon>
        <taxon>Flavobacteriaceae</taxon>
        <taxon>Aquimarina</taxon>
    </lineage>
</organism>
<proteinExistence type="predicted"/>
<evidence type="ECO:0000313" key="1">
    <source>
        <dbReference type="EMBL" id="SHI96750.1"/>
    </source>
</evidence>
<dbReference type="RefSeq" id="WP_073316087.1">
    <property type="nucleotide sequence ID" value="NZ_FQYP01000004.1"/>
</dbReference>
<protein>
    <submittedName>
        <fullName evidence="1">Natural product</fullName>
    </submittedName>
</protein>
<gene>
    <name evidence="1" type="ORF">SAMN04488508_104272</name>
</gene>
<dbReference type="InterPro" id="IPR058238">
    <property type="entry name" value="Lant_leader_dom"/>
</dbReference>